<dbReference type="Proteomes" id="UP000035800">
    <property type="component" value="Chromosome I"/>
</dbReference>
<reference evidence="1 2" key="1">
    <citation type="journal article" date="2012" name="Gene">
        <title>Sequence of Leptospira santarosai serovar Shermani genome and prediction of virulence-associated genes.</title>
        <authorList>
            <person name="Chou L.F."/>
            <person name="Chen Y.T."/>
            <person name="Lu C.W."/>
            <person name="Ko Y.C."/>
            <person name="Tang C.Y."/>
            <person name="Pan M.J."/>
            <person name="Tian Y.C."/>
            <person name="Chiu C.H."/>
            <person name="Hung C.C."/>
            <person name="Yang C.W."/>
        </authorList>
    </citation>
    <scope>NUCLEOTIDE SEQUENCE [LARGE SCALE GENOMIC DNA]</scope>
    <source>
        <strain evidence="1">LT 821</strain>
    </source>
</reference>
<evidence type="ECO:0000313" key="1">
    <source>
        <dbReference type="EMBL" id="EKT86777.1"/>
    </source>
</evidence>
<organism evidence="1 2">
    <name type="scientific">Leptospira santarosai serovar Shermani str. LT 821</name>
    <dbReference type="NCBI Taxonomy" id="758847"/>
    <lineage>
        <taxon>Bacteria</taxon>
        <taxon>Pseudomonadati</taxon>
        <taxon>Spirochaetota</taxon>
        <taxon>Spirochaetia</taxon>
        <taxon>Leptospirales</taxon>
        <taxon>Leptospiraceae</taxon>
        <taxon>Leptospira</taxon>
    </lineage>
</organism>
<proteinExistence type="predicted"/>
<dbReference type="EMBL" id="CP006694">
    <property type="protein sequence ID" value="EKT86777.1"/>
    <property type="molecule type" value="Genomic_DNA"/>
</dbReference>
<dbReference type="AlphaFoldDB" id="K8Y859"/>
<gene>
    <name evidence="1" type="ORF">LSS_10988</name>
</gene>
<reference evidence="1 2" key="2">
    <citation type="journal article" date="2014" name="Emerg. Microbes Infect.">
        <title>Potential impact on kidney infection: a whole-genome analysis of Leptospira santarosai serovar Shermani.</title>
        <authorList>
            <person name="Chou L.F."/>
            <person name="Chen T.W."/>
            <person name="Ko Y.C."/>
            <person name="Pan M.J."/>
            <person name="Tian Y.C."/>
            <person name="Chiu C.H."/>
            <person name="Tang P."/>
            <person name="Hung C.C."/>
            <person name="Yang C.W."/>
        </authorList>
    </citation>
    <scope>NUCLEOTIDE SEQUENCE</scope>
    <source>
        <strain evidence="1 2">LT 821</strain>
    </source>
</reference>
<name>K8Y859_9LEPT</name>
<dbReference type="KEGG" id="lst:LSS_10988"/>
<dbReference type="PATRIC" id="fig|758847.3.peg.2306"/>
<sequence>MEDNDFVLESRVFVRKIKRVFRLFQKTPFKYV</sequence>
<dbReference type="STRING" id="758847.LSS_10988"/>
<accession>K8Y859</accession>
<evidence type="ECO:0000313" key="2">
    <source>
        <dbReference type="Proteomes" id="UP000035800"/>
    </source>
</evidence>
<protein>
    <submittedName>
        <fullName evidence="1">Uncharacterized protein</fullName>
    </submittedName>
</protein>